<dbReference type="AlphaFoldDB" id="A0A1Y2AS09"/>
<protein>
    <submittedName>
        <fullName evidence="2">Uncharacterized protein</fullName>
    </submittedName>
</protein>
<evidence type="ECO:0000256" key="1">
    <source>
        <dbReference type="SAM" id="MobiDB-lite"/>
    </source>
</evidence>
<feature type="region of interest" description="Disordered" evidence="1">
    <location>
        <begin position="768"/>
        <end position="805"/>
    </location>
</feature>
<reference evidence="2 3" key="1">
    <citation type="submission" date="2016-07" db="EMBL/GenBank/DDBJ databases">
        <title>Pervasive Adenine N6-methylation of Active Genes in Fungi.</title>
        <authorList>
            <consortium name="DOE Joint Genome Institute"/>
            <person name="Mondo S.J."/>
            <person name="Dannebaum R.O."/>
            <person name="Kuo R.C."/>
            <person name="Labutti K."/>
            <person name="Haridas S."/>
            <person name="Kuo A."/>
            <person name="Salamov A."/>
            <person name="Ahrendt S.R."/>
            <person name="Lipzen A."/>
            <person name="Sullivan W."/>
            <person name="Andreopoulos W.B."/>
            <person name="Clum A."/>
            <person name="Lindquist E."/>
            <person name="Daum C."/>
            <person name="Ramamoorthy G.K."/>
            <person name="Gryganskyi A."/>
            <person name="Culley D."/>
            <person name="Magnuson J.K."/>
            <person name="James T.Y."/>
            <person name="O'Malley M.A."/>
            <person name="Stajich J.E."/>
            <person name="Spatafora J.W."/>
            <person name="Visel A."/>
            <person name="Grigoriev I.V."/>
        </authorList>
    </citation>
    <scope>NUCLEOTIDE SEQUENCE [LARGE SCALE GENOMIC DNA]</scope>
    <source>
        <strain evidence="2 3">68-887.2</strain>
    </source>
</reference>
<name>A0A1Y2AS09_9TREE</name>
<dbReference type="EMBL" id="MCFC01000059">
    <property type="protein sequence ID" value="ORY25266.1"/>
    <property type="molecule type" value="Genomic_DNA"/>
</dbReference>
<feature type="region of interest" description="Disordered" evidence="1">
    <location>
        <begin position="340"/>
        <end position="361"/>
    </location>
</feature>
<dbReference type="PRINTS" id="PR01217">
    <property type="entry name" value="PRICHEXTENSN"/>
</dbReference>
<dbReference type="Proteomes" id="UP000193986">
    <property type="component" value="Unassembled WGS sequence"/>
</dbReference>
<feature type="region of interest" description="Disordered" evidence="1">
    <location>
        <begin position="1"/>
        <end position="93"/>
    </location>
</feature>
<proteinExistence type="predicted"/>
<gene>
    <name evidence="2" type="ORF">BCR39DRAFT_292376</name>
</gene>
<dbReference type="InParanoid" id="A0A1Y2AS09"/>
<feature type="region of interest" description="Disordered" evidence="1">
    <location>
        <begin position="245"/>
        <end position="273"/>
    </location>
</feature>
<feature type="compositionally biased region" description="Low complexity" evidence="1">
    <location>
        <begin position="643"/>
        <end position="675"/>
    </location>
</feature>
<evidence type="ECO:0000313" key="2">
    <source>
        <dbReference type="EMBL" id="ORY25266.1"/>
    </source>
</evidence>
<sequence>MTPLPETPSPSDPKRRYPAHLSRNKPGPSKNPQPPRKQPAPATYHPLPPKPVTRTKQPPRSKPTHNTIYPAPSIDTTSRPPLQPAPQPPTHEYSSLADLLQEAGYKHTRVYTPEAERLRGRIRRTLDEPDSDEVDALYQTYGFGGTMQNQHRILNVTEPTIPLKSSSSLLRSALAQQDSPANSDHAGSYESSQGWWTGVLGRVGKAVMEVSPPMAFDEPPRAVGLGLAKGGEGVRKVKSNWELDRSAASRRAQTDSPVAQEDRTPVARSFTDEARVPSGFRGVADPPASIQAFLHSLPTIPPPPPIEDDAYGYCPLPTDYEAQCEDDELYGMSFGEVDVGSLGSSRESSEDRELRESEQEDVDDVLVLGGVADDLRRRVMHDAVEYDESFDSPPVHPVSLPTTEDESPQRPFDNRTRQTPSPEPETELEPEPETVLRQEEPIPEKKPLKYGDRARRLRMAKSTPLLHTIQPRPSWLGSIRAAFFGTEEASPSYVTLPSAPASGPSAPIRITPAAPAAPALVTASPVICDSTSTDSVDLPAFPSAAPSSAALRLRPSLARLREVVGISPVVTSTNDNDDAGLVLSPRLDWDATGQQFAGWNSTPDRKRPGLPWASTVVKASEEGIDYSKSFFYKPATPPHHSHSSSPSSSTSTCSISEGSGSISSVSETSNNDTTPLPAPAPGPRRPAPSTPGPRKQRSIKSLRAALLLPVAPPPPVPRIPDSLKHLHLRPGTPPPPPSLRGVEPPVLAISSPGAWEAGLPPRELVLEGEEWDARDGNLPGDWGKGLRGKSKGKKGKKRSKKDLKA</sequence>
<keyword evidence="3" id="KW-1185">Reference proteome</keyword>
<feature type="region of interest" description="Disordered" evidence="1">
    <location>
        <begin position="635"/>
        <end position="740"/>
    </location>
</feature>
<dbReference type="OrthoDB" id="2536714at2759"/>
<comment type="caution">
    <text evidence="2">The sequence shown here is derived from an EMBL/GenBank/DDBJ whole genome shotgun (WGS) entry which is preliminary data.</text>
</comment>
<feature type="compositionally biased region" description="Basic and acidic residues" evidence="1">
    <location>
        <begin position="347"/>
        <end position="357"/>
    </location>
</feature>
<feature type="compositionally biased region" description="Basic and acidic residues" evidence="1">
    <location>
        <begin position="434"/>
        <end position="445"/>
    </location>
</feature>
<organism evidence="2 3">
    <name type="scientific">Naematelia encephala</name>
    <dbReference type="NCBI Taxonomy" id="71784"/>
    <lineage>
        <taxon>Eukaryota</taxon>
        <taxon>Fungi</taxon>
        <taxon>Dikarya</taxon>
        <taxon>Basidiomycota</taxon>
        <taxon>Agaricomycotina</taxon>
        <taxon>Tremellomycetes</taxon>
        <taxon>Tremellales</taxon>
        <taxon>Naemateliaceae</taxon>
        <taxon>Naematelia</taxon>
    </lineage>
</organism>
<evidence type="ECO:0000313" key="3">
    <source>
        <dbReference type="Proteomes" id="UP000193986"/>
    </source>
</evidence>
<feature type="region of interest" description="Disordered" evidence="1">
    <location>
        <begin position="387"/>
        <end position="445"/>
    </location>
</feature>
<feature type="compositionally biased region" description="Basic residues" evidence="1">
    <location>
        <begin position="786"/>
        <end position="805"/>
    </location>
</feature>
<feature type="compositionally biased region" description="Pro residues" evidence="1">
    <location>
        <begin position="1"/>
        <end position="11"/>
    </location>
</feature>
<feature type="compositionally biased region" description="Pro residues" evidence="1">
    <location>
        <begin position="676"/>
        <end position="691"/>
    </location>
</feature>
<feature type="compositionally biased region" description="Pro residues" evidence="1">
    <location>
        <begin position="29"/>
        <end position="38"/>
    </location>
</feature>
<feature type="compositionally biased region" description="Basic and acidic residues" evidence="1">
    <location>
        <begin position="260"/>
        <end position="273"/>
    </location>
</feature>
<accession>A0A1Y2AS09</accession>